<dbReference type="EMBL" id="JMSN01000006">
    <property type="protein sequence ID" value="KDN52803.1"/>
    <property type="molecule type" value="Genomic_DNA"/>
</dbReference>
<name>A0A066WJS2_TILAU</name>
<gene>
    <name evidence="2" type="ORF">K437DRAFT_253732</name>
</gene>
<dbReference type="GeneID" id="25263658"/>
<keyword evidence="1" id="KW-0472">Membrane</keyword>
<comment type="caution">
    <text evidence="2">The sequence shown here is derived from an EMBL/GenBank/DDBJ whole genome shotgun (WGS) entry which is preliminary data.</text>
</comment>
<keyword evidence="1" id="KW-1133">Transmembrane helix</keyword>
<dbReference type="AlphaFoldDB" id="A0A066WJS2"/>
<reference evidence="2 3" key="1">
    <citation type="submission" date="2014-05" db="EMBL/GenBank/DDBJ databases">
        <title>Draft genome sequence of a rare smut relative, Tilletiaria anomala UBC 951.</title>
        <authorList>
            <consortium name="DOE Joint Genome Institute"/>
            <person name="Toome M."/>
            <person name="Kuo A."/>
            <person name="Henrissat B."/>
            <person name="Lipzen A."/>
            <person name="Tritt A."/>
            <person name="Yoshinaga Y."/>
            <person name="Zane M."/>
            <person name="Barry K."/>
            <person name="Grigoriev I.V."/>
            <person name="Spatafora J.W."/>
            <person name="Aimea M.C."/>
        </authorList>
    </citation>
    <scope>NUCLEOTIDE SEQUENCE [LARGE SCALE GENOMIC DNA]</scope>
    <source>
        <strain evidence="2 3">UBC 951</strain>
    </source>
</reference>
<evidence type="ECO:0000313" key="3">
    <source>
        <dbReference type="Proteomes" id="UP000027361"/>
    </source>
</evidence>
<keyword evidence="1" id="KW-0812">Transmembrane</keyword>
<sequence length="79" mass="8763">MEAPEKHFLHATSYHASALASPTRRISKIDDLQHVGSKTPSLRASTRSTSLIITIIVFIVIIAATVAIRRALRRRSVRT</sequence>
<organism evidence="2 3">
    <name type="scientific">Tilletiaria anomala (strain ATCC 24038 / CBS 436.72 / UBC 951)</name>
    <dbReference type="NCBI Taxonomy" id="1037660"/>
    <lineage>
        <taxon>Eukaryota</taxon>
        <taxon>Fungi</taxon>
        <taxon>Dikarya</taxon>
        <taxon>Basidiomycota</taxon>
        <taxon>Ustilaginomycotina</taxon>
        <taxon>Exobasidiomycetes</taxon>
        <taxon>Georgefischeriales</taxon>
        <taxon>Tilletiariaceae</taxon>
        <taxon>Tilletiaria</taxon>
    </lineage>
</organism>
<dbReference type="RefSeq" id="XP_013245642.1">
    <property type="nucleotide sequence ID" value="XM_013390188.1"/>
</dbReference>
<accession>A0A066WJS2</accession>
<feature type="transmembrane region" description="Helical" evidence="1">
    <location>
        <begin position="50"/>
        <end position="68"/>
    </location>
</feature>
<evidence type="ECO:0000256" key="1">
    <source>
        <dbReference type="SAM" id="Phobius"/>
    </source>
</evidence>
<proteinExistence type="predicted"/>
<keyword evidence="3" id="KW-1185">Reference proteome</keyword>
<protein>
    <submittedName>
        <fullName evidence="2">Uncharacterized protein</fullName>
    </submittedName>
</protein>
<dbReference type="Proteomes" id="UP000027361">
    <property type="component" value="Unassembled WGS sequence"/>
</dbReference>
<evidence type="ECO:0000313" key="2">
    <source>
        <dbReference type="EMBL" id="KDN52803.1"/>
    </source>
</evidence>
<dbReference type="HOGENOM" id="CLU_2607699_0_0_1"/>
<dbReference type="InParanoid" id="A0A066WJS2"/>